<feature type="transmembrane region" description="Helical" evidence="5">
    <location>
        <begin position="47"/>
        <end position="69"/>
    </location>
</feature>
<feature type="transmembrane region" description="Helical" evidence="5">
    <location>
        <begin position="117"/>
        <end position="141"/>
    </location>
</feature>
<gene>
    <name evidence="7" type="ORF">B0A55_01605</name>
</gene>
<feature type="domain" description="MARVEL" evidence="6">
    <location>
        <begin position="11"/>
        <end position="137"/>
    </location>
</feature>
<reference evidence="7 8" key="1">
    <citation type="submission" date="2017-03" db="EMBL/GenBank/DDBJ databases">
        <title>Genomes of endolithic fungi from Antarctica.</title>
        <authorList>
            <person name="Coleine C."/>
            <person name="Masonjones S."/>
            <person name="Stajich J.E."/>
        </authorList>
    </citation>
    <scope>NUCLEOTIDE SEQUENCE [LARGE SCALE GENOMIC DNA]</scope>
    <source>
        <strain evidence="7 8">CCFEE 5184</strain>
    </source>
</reference>
<protein>
    <recommendedName>
        <fullName evidence="6">MARVEL domain-containing protein</fullName>
    </recommendedName>
</protein>
<keyword evidence="8" id="KW-1185">Reference proteome</keyword>
<evidence type="ECO:0000256" key="4">
    <source>
        <dbReference type="ARBA" id="ARBA00023136"/>
    </source>
</evidence>
<evidence type="ECO:0000313" key="7">
    <source>
        <dbReference type="EMBL" id="TKA80805.1"/>
    </source>
</evidence>
<accession>A0A4U0Y005</accession>
<dbReference type="AlphaFoldDB" id="A0A4U0Y005"/>
<comment type="subcellular location">
    <subcellularLocation>
        <location evidence="1">Membrane</location>
        <topology evidence="1">Multi-pass membrane protein</topology>
    </subcellularLocation>
</comment>
<evidence type="ECO:0000256" key="2">
    <source>
        <dbReference type="ARBA" id="ARBA00022692"/>
    </source>
</evidence>
<keyword evidence="2 5" id="KW-0812">Transmembrane</keyword>
<evidence type="ECO:0000313" key="8">
    <source>
        <dbReference type="Proteomes" id="UP000309340"/>
    </source>
</evidence>
<sequence length="166" mass="18293">MAGLNASFIVLALRVAQTILALITLGLTAYVANWWSNYWHAISPSQINFLVFASVWTLIPALLYLILVPWRFSDTRAHHKFAILGMETLTMLFWFAGFVALSVFLSDRVCFGHVCSAAKAAAVFAAFEWLLFAGTTAMAVLHVLRTRGRMSNGGKADPNLNIQEGV</sequence>
<feature type="transmembrane region" description="Helical" evidence="5">
    <location>
        <begin position="81"/>
        <end position="105"/>
    </location>
</feature>
<evidence type="ECO:0000259" key="6">
    <source>
        <dbReference type="Pfam" id="PF01284"/>
    </source>
</evidence>
<dbReference type="Pfam" id="PF01284">
    <property type="entry name" value="MARVEL"/>
    <property type="match status" value="1"/>
</dbReference>
<dbReference type="EMBL" id="NAJQ01000063">
    <property type="protein sequence ID" value="TKA80805.1"/>
    <property type="molecule type" value="Genomic_DNA"/>
</dbReference>
<keyword evidence="4 5" id="KW-0472">Membrane</keyword>
<dbReference type="Proteomes" id="UP000309340">
    <property type="component" value="Unassembled WGS sequence"/>
</dbReference>
<name>A0A4U0Y005_9PEZI</name>
<keyword evidence="3 5" id="KW-1133">Transmembrane helix</keyword>
<dbReference type="PANTHER" id="PTHR37451:SF1">
    <property type="entry name" value="MARVEL DOMAIN-CONTAINING PROTEIN"/>
    <property type="match status" value="1"/>
</dbReference>
<feature type="transmembrane region" description="Helical" evidence="5">
    <location>
        <begin position="12"/>
        <end position="35"/>
    </location>
</feature>
<dbReference type="GO" id="GO:0016020">
    <property type="term" value="C:membrane"/>
    <property type="evidence" value="ECO:0007669"/>
    <property type="project" value="UniProtKB-SubCell"/>
</dbReference>
<proteinExistence type="predicted"/>
<evidence type="ECO:0000256" key="5">
    <source>
        <dbReference type="SAM" id="Phobius"/>
    </source>
</evidence>
<evidence type="ECO:0000256" key="3">
    <source>
        <dbReference type="ARBA" id="ARBA00022989"/>
    </source>
</evidence>
<organism evidence="7 8">
    <name type="scientific">Friedmanniomyces simplex</name>
    <dbReference type="NCBI Taxonomy" id="329884"/>
    <lineage>
        <taxon>Eukaryota</taxon>
        <taxon>Fungi</taxon>
        <taxon>Dikarya</taxon>
        <taxon>Ascomycota</taxon>
        <taxon>Pezizomycotina</taxon>
        <taxon>Dothideomycetes</taxon>
        <taxon>Dothideomycetidae</taxon>
        <taxon>Mycosphaerellales</taxon>
        <taxon>Teratosphaeriaceae</taxon>
        <taxon>Friedmanniomyces</taxon>
    </lineage>
</organism>
<dbReference type="OrthoDB" id="2117453at2759"/>
<evidence type="ECO:0000256" key="1">
    <source>
        <dbReference type="ARBA" id="ARBA00004141"/>
    </source>
</evidence>
<comment type="caution">
    <text evidence="7">The sequence shown here is derived from an EMBL/GenBank/DDBJ whole genome shotgun (WGS) entry which is preliminary data.</text>
</comment>
<dbReference type="PANTHER" id="PTHR37451">
    <property type="entry name" value="MARVEL DOMAIN"/>
    <property type="match status" value="1"/>
</dbReference>
<dbReference type="InterPro" id="IPR008253">
    <property type="entry name" value="Marvel"/>
</dbReference>